<dbReference type="GO" id="GO:0005524">
    <property type="term" value="F:ATP binding"/>
    <property type="evidence" value="ECO:0007669"/>
    <property type="project" value="UniProtKB-UniRule"/>
</dbReference>
<accession>A0A7J7DNM6</accession>
<dbReference type="GO" id="GO:0007017">
    <property type="term" value="P:microtubule-based process"/>
    <property type="evidence" value="ECO:0007669"/>
    <property type="project" value="TreeGrafter"/>
</dbReference>
<keyword evidence="2" id="KW-0808">Transferase</keyword>
<dbReference type="InterPro" id="IPR008271">
    <property type="entry name" value="Ser/Thr_kinase_AS"/>
</dbReference>
<evidence type="ECO:0000256" key="6">
    <source>
        <dbReference type="PROSITE-ProRule" id="PRU10141"/>
    </source>
</evidence>
<evidence type="ECO:0000256" key="7">
    <source>
        <dbReference type="SAM" id="MobiDB-lite"/>
    </source>
</evidence>
<feature type="compositionally biased region" description="Polar residues" evidence="7">
    <location>
        <begin position="472"/>
        <end position="487"/>
    </location>
</feature>
<proteinExistence type="inferred from homology"/>
<dbReference type="InParanoid" id="A0A7J7DNM6"/>
<evidence type="ECO:0000256" key="2">
    <source>
        <dbReference type="ARBA" id="ARBA00022679"/>
    </source>
</evidence>
<dbReference type="EMBL" id="JAAARO010000005">
    <property type="protein sequence ID" value="KAF5747696.1"/>
    <property type="molecule type" value="Genomic_DNA"/>
</dbReference>
<feature type="domain" description="Protein kinase" evidence="8">
    <location>
        <begin position="60"/>
        <end position="314"/>
    </location>
</feature>
<feature type="region of interest" description="Disordered" evidence="7">
    <location>
        <begin position="333"/>
        <end position="399"/>
    </location>
</feature>
<reference evidence="9 10" key="1">
    <citation type="journal article" date="2020" name="Nat. Commun.">
        <title>Genome of Tripterygium wilfordii and identification of cytochrome P450 involved in triptolide biosynthesis.</title>
        <authorList>
            <person name="Tu L."/>
            <person name="Su P."/>
            <person name="Zhang Z."/>
            <person name="Gao L."/>
            <person name="Wang J."/>
            <person name="Hu T."/>
            <person name="Zhou J."/>
            <person name="Zhang Y."/>
            <person name="Zhao Y."/>
            <person name="Liu Y."/>
            <person name="Song Y."/>
            <person name="Tong Y."/>
            <person name="Lu Y."/>
            <person name="Yang J."/>
            <person name="Xu C."/>
            <person name="Jia M."/>
            <person name="Peters R.J."/>
            <person name="Huang L."/>
            <person name="Gao W."/>
        </authorList>
    </citation>
    <scope>NUCLEOTIDE SEQUENCE [LARGE SCALE GENOMIC DNA]</scope>
    <source>
        <strain evidence="10">cv. XIE 37</strain>
        <tissue evidence="9">Leaf</tissue>
    </source>
</reference>
<evidence type="ECO:0000313" key="10">
    <source>
        <dbReference type="Proteomes" id="UP000593562"/>
    </source>
</evidence>
<dbReference type="Gene3D" id="1.10.510.10">
    <property type="entry name" value="Transferase(Phosphotransferase) domain 1"/>
    <property type="match status" value="1"/>
</dbReference>
<dbReference type="AlphaFoldDB" id="A0A7J7DNM6"/>
<dbReference type="Proteomes" id="UP000593562">
    <property type="component" value="Unassembled WGS sequence"/>
</dbReference>
<dbReference type="SMART" id="SM00220">
    <property type="entry name" value="S_TKc"/>
    <property type="match status" value="1"/>
</dbReference>
<keyword evidence="4 9" id="KW-0418">Kinase</keyword>
<dbReference type="PROSITE" id="PS50011">
    <property type="entry name" value="PROTEIN_KINASE_DOM"/>
    <property type="match status" value="1"/>
</dbReference>
<dbReference type="InterPro" id="IPR011009">
    <property type="entry name" value="Kinase-like_dom_sf"/>
</dbReference>
<keyword evidence="3 6" id="KW-0547">Nucleotide-binding</keyword>
<gene>
    <name evidence="9" type="ORF">HS088_TW05G00423</name>
</gene>
<comment type="caution">
    <text evidence="9">The sequence shown here is derived from an EMBL/GenBank/DDBJ whole genome shotgun (WGS) entry which is preliminary data.</text>
</comment>
<dbReference type="InterPro" id="IPR017441">
    <property type="entry name" value="Protein_kinase_ATP_BS"/>
</dbReference>
<feature type="compositionally biased region" description="Polar residues" evidence="7">
    <location>
        <begin position="379"/>
        <end position="397"/>
    </location>
</feature>
<comment type="similarity">
    <text evidence="1">Belongs to the protein kinase superfamily. NEK Ser/Thr protein kinase family. NIMA subfamily.</text>
</comment>
<dbReference type="InterPro" id="IPR000719">
    <property type="entry name" value="Prot_kinase_dom"/>
</dbReference>
<protein>
    <submittedName>
        <fullName evidence="9">Serine/threonine-protein kinase Nek6-like</fullName>
    </submittedName>
</protein>
<feature type="binding site" evidence="6">
    <location>
        <position position="89"/>
    </location>
    <ligand>
        <name>ATP</name>
        <dbReference type="ChEBI" id="CHEBI:30616"/>
    </ligand>
</feature>
<evidence type="ECO:0000256" key="5">
    <source>
        <dbReference type="ARBA" id="ARBA00022840"/>
    </source>
</evidence>
<dbReference type="SUPFAM" id="SSF56112">
    <property type="entry name" value="Protein kinase-like (PK-like)"/>
    <property type="match status" value="1"/>
</dbReference>
<dbReference type="PROSITE" id="PS00107">
    <property type="entry name" value="PROTEIN_KINASE_ATP"/>
    <property type="match status" value="1"/>
</dbReference>
<dbReference type="PANTHER" id="PTHR43671:SF63">
    <property type="entry name" value="SERINE_THREONINE-PROTEIN KINASE NEK6 ISOFORM X1"/>
    <property type="match status" value="1"/>
</dbReference>
<evidence type="ECO:0000256" key="1">
    <source>
        <dbReference type="ARBA" id="ARBA00010886"/>
    </source>
</evidence>
<organism evidence="9 10">
    <name type="scientific">Tripterygium wilfordii</name>
    <name type="common">Thunder God vine</name>
    <dbReference type="NCBI Taxonomy" id="458696"/>
    <lineage>
        <taxon>Eukaryota</taxon>
        <taxon>Viridiplantae</taxon>
        <taxon>Streptophyta</taxon>
        <taxon>Embryophyta</taxon>
        <taxon>Tracheophyta</taxon>
        <taxon>Spermatophyta</taxon>
        <taxon>Magnoliopsida</taxon>
        <taxon>eudicotyledons</taxon>
        <taxon>Gunneridae</taxon>
        <taxon>Pentapetalae</taxon>
        <taxon>rosids</taxon>
        <taxon>fabids</taxon>
        <taxon>Celastrales</taxon>
        <taxon>Celastraceae</taxon>
        <taxon>Tripterygium</taxon>
    </lineage>
</organism>
<keyword evidence="5 6" id="KW-0067">ATP-binding</keyword>
<evidence type="ECO:0000256" key="3">
    <source>
        <dbReference type="ARBA" id="ARBA00022741"/>
    </source>
</evidence>
<evidence type="ECO:0000259" key="8">
    <source>
        <dbReference type="PROSITE" id="PS50011"/>
    </source>
</evidence>
<dbReference type="Gene3D" id="3.30.200.20">
    <property type="entry name" value="Phosphorylase Kinase, domain 1"/>
    <property type="match status" value="1"/>
</dbReference>
<keyword evidence="10" id="KW-1185">Reference proteome</keyword>
<feature type="compositionally biased region" description="Basic and acidic residues" evidence="7">
    <location>
        <begin position="352"/>
        <end position="361"/>
    </location>
</feature>
<sequence length="701" mass="78014">MIRRIIQEIKNTIHRSGARKPKPKGIWSFRFSLKPFLEENLAWVLMEVENGDSESRLDRYEVIEKIGRGKFGATFLVLHKAEKKKYVLKKIPLAKQTEKFKRTAHQEMNLIAKLNNPYIVALKDSWVEKGSCVCIVTSYCEDGDMAELIGKARGTYFPEEKVCKWLTQLLLAVDYLHSNRVIHRDLKCPNIFLTRGNDIRLGDFGLARLLNTEDLASSVVGTPNYMCPEILANIPYGYKSDIWSLGCCMFEIASHQPAFKAPDMAGLINRINRSLLSPLPIVYSSALKQIIRSMLRKNPEHRPTAAELLRNPHLQPHVLRYCTPSSTFLPIKPVNNLKERTTKKSPSRKPIGGKDDRDKDTGAVNQPENVSPCKRNGYVQPSSLPQYEMPTSSASTDENLETKRVDPISFPVEISNISVNSPKSRSTDSEVSVCNGHEQADFISTPQEGSIEIEFSSAPQEDSTETEFPSEGANSQQEEQEPNVVNFSQSSEIHVKTVTINGEEACDQVPEEAPLENEKEDATPDNPQELTMPGLDITNHNESPIDKSSSNGILESIVEPGSCFLGGVESSDVPAEGADMCLSSENKDMPPCKADSGAELDNCSMNSEKNDTHLINDTLHDNSLLNELAALSCDETKNGQEKPSLQRADALESLLELSARLLRQNKIEELTGVLRPFGEEAESSRETAIWLTKSLISAQKD</sequence>
<feature type="region of interest" description="Disordered" evidence="7">
    <location>
        <begin position="442"/>
        <end position="487"/>
    </location>
</feature>
<dbReference type="PROSITE" id="PS00108">
    <property type="entry name" value="PROTEIN_KINASE_ST"/>
    <property type="match status" value="1"/>
</dbReference>
<dbReference type="GO" id="GO:0055028">
    <property type="term" value="C:cortical microtubule"/>
    <property type="evidence" value="ECO:0007669"/>
    <property type="project" value="TreeGrafter"/>
</dbReference>
<evidence type="ECO:0000256" key="4">
    <source>
        <dbReference type="ARBA" id="ARBA00022777"/>
    </source>
</evidence>
<dbReference type="PANTHER" id="PTHR43671">
    <property type="entry name" value="SERINE/THREONINE-PROTEIN KINASE NEK"/>
    <property type="match status" value="1"/>
</dbReference>
<name>A0A7J7DNM6_TRIWF</name>
<dbReference type="GO" id="GO:0004674">
    <property type="term" value="F:protein serine/threonine kinase activity"/>
    <property type="evidence" value="ECO:0007669"/>
    <property type="project" value="TreeGrafter"/>
</dbReference>
<dbReference type="InterPro" id="IPR050660">
    <property type="entry name" value="NEK_Ser/Thr_kinase"/>
</dbReference>
<dbReference type="CDD" id="cd08215">
    <property type="entry name" value="STKc_Nek"/>
    <property type="match status" value="1"/>
</dbReference>
<dbReference type="FunCoup" id="A0A7J7DNM6">
    <property type="interactions" value="1262"/>
</dbReference>
<dbReference type="Pfam" id="PF00069">
    <property type="entry name" value="Pkinase"/>
    <property type="match status" value="1"/>
</dbReference>
<evidence type="ECO:0000313" key="9">
    <source>
        <dbReference type="EMBL" id="KAF5747696.1"/>
    </source>
</evidence>